<comment type="caution">
    <text evidence="2">The sequence shown here is derived from an EMBL/GenBank/DDBJ whole genome shotgun (WGS) entry which is preliminary data.</text>
</comment>
<dbReference type="GO" id="GO:0009055">
    <property type="term" value="F:electron transfer activity"/>
    <property type="evidence" value="ECO:0007669"/>
    <property type="project" value="InterPro"/>
</dbReference>
<sequence>MRKIMKYSTVLGLPAALMLVGCGQDPQVSFSEDVQPILQTHCAECHLKGGAGFEASGFLIESYDSLMKGTKFGPVIVPGDSLSSSLYRLVAGEVDPSIRMPHQKDPLTDPQIALIGSWISQGAQDN</sequence>
<gene>
    <name evidence="2" type="ORF">G3480_08515</name>
</gene>
<dbReference type="Proteomes" id="UP000471640">
    <property type="component" value="Unassembled WGS sequence"/>
</dbReference>
<evidence type="ECO:0000313" key="3">
    <source>
        <dbReference type="Proteomes" id="UP000471640"/>
    </source>
</evidence>
<feature type="domain" description="Cytochrome C Planctomycete-type" evidence="1">
    <location>
        <begin position="42"/>
        <end position="101"/>
    </location>
</feature>
<reference evidence="3" key="1">
    <citation type="journal article" date="2020" name="Microbiol. Resour. Announc.">
        <title>Draft Genome Sequences of Thiorhodococcus mannitoliphagus and Thiorhodococcus minor, Purple Sulfur Photosynthetic Bacteria in the Gammaproteobacterial Family Chromatiaceae.</title>
        <authorList>
            <person name="Aviles F.A."/>
            <person name="Meyer T.E."/>
            <person name="Kyndt J.A."/>
        </authorList>
    </citation>
    <scope>NUCLEOTIDE SEQUENCE [LARGE SCALE GENOMIC DNA]</scope>
    <source>
        <strain evidence="3">DSM 18266</strain>
    </source>
</reference>
<dbReference type="AlphaFoldDB" id="A0A6P1DQP0"/>
<evidence type="ECO:0000259" key="1">
    <source>
        <dbReference type="Pfam" id="PF07635"/>
    </source>
</evidence>
<dbReference type="Gene3D" id="1.10.760.10">
    <property type="entry name" value="Cytochrome c-like domain"/>
    <property type="match status" value="1"/>
</dbReference>
<organism evidence="2 3">
    <name type="scientific">Thiorhodococcus mannitoliphagus</name>
    <dbReference type="NCBI Taxonomy" id="329406"/>
    <lineage>
        <taxon>Bacteria</taxon>
        <taxon>Pseudomonadati</taxon>
        <taxon>Pseudomonadota</taxon>
        <taxon>Gammaproteobacteria</taxon>
        <taxon>Chromatiales</taxon>
        <taxon>Chromatiaceae</taxon>
        <taxon>Thiorhodococcus</taxon>
    </lineage>
</organism>
<name>A0A6P1DQP0_9GAMM</name>
<protein>
    <recommendedName>
        <fullName evidence="1">Cytochrome C Planctomycete-type domain-containing protein</fullName>
    </recommendedName>
</protein>
<dbReference type="EMBL" id="JAAIJR010000026">
    <property type="protein sequence ID" value="NEX20348.1"/>
    <property type="molecule type" value="Genomic_DNA"/>
</dbReference>
<dbReference type="GO" id="GO:0020037">
    <property type="term" value="F:heme binding"/>
    <property type="evidence" value="ECO:0007669"/>
    <property type="project" value="InterPro"/>
</dbReference>
<dbReference type="Pfam" id="PF07635">
    <property type="entry name" value="PSCyt1"/>
    <property type="match status" value="1"/>
</dbReference>
<keyword evidence="3" id="KW-1185">Reference proteome</keyword>
<reference evidence="2 3" key="2">
    <citation type="submission" date="2020-02" db="EMBL/GenBank/DDBJ databases">
        <title>Genome sequences of Thiorhodococcus mannitoliphagus and Thiorhodococcus minor, purple sulfur photosynthetic bacteria in the gammaproteobacterial family, Chromatiaceae.</title>
        <authorList>
            <person name="Aviles F.A."/>
            <person name="Meyer T.E."/>
            <person name="Kyndt J.A."/>
        </authorList>
    </citation>
    <scope>NUCLEOTIDE SEQUENCE [LARGE SCALE GENOMIC DNA]</scope>
    <source>
        <strain evidence="2 3">DSM 18266</strain>
    </source>
</reference>
<dbReference type="SUPFAM" id="SSF46626">
    <property type="entry name" value="Cytochrome c"/>
    <property type="match status" value="1"/>
</dbReference>
<dbReference type="PROSITE" id="PS51257">
    <property type="entry name" value="PROKAR_LIPOPROTEIN"/>
    <property type="match status" value="1"/>
</dbReference>
<dbReference type="InterPro" id="IPR011429">
    <property type="entry name" value="Cyt_c_Planctomycete-type"/>
</dbReference>
<evidence type="ECO:0000313" key="2">
    <source>
        <dbReference type="EMBL" id="NEX20348.1"/>
    </source>
</evidence>
<dbReference type="PANTHER" id="PTHR35889:SF3">
    <property type="entry name" value="F-BOX DOMAIN-CONTAINING PROTEIN"/>
    <property type="match status" value="1"/>
</dbReference>
<dbReference type="PANTHER" id="PTHR35889">
    <property type="entry name" value="CYCLOINULO-OLIGOSACCHARIDE FRUCTANOTRANSFERASE-RELATED"/>
    <property type="match status" value="1"/>
</dbReference>
<dbReference type="InterPro" id="IPR036909">
    <property type="entry name" value="Cyt_c-like_dom_sf"/>
</dbReference>
<accession>A0A6P1DQP0</accession>
<proteinExistence type="predicted"/>